<dbReference type="InterPro" id="IPR001853">
    <property type="entry name" value="DSBA-like_thioredoxin_dom"/>
</dbReference>
<evidence type="ECO:0000259" key="1">
    <source>
        <dbReference type="PROSITE" id="PS51352"/>
    </source>
</evidence>
<dbReference type="Pfam" id="PF18312">
    <property type="entry name" value="ScsC_N"/>
    <property type="match status" value="1"/>
</dbReference>
<dbReference type="PROSITE" id="PS51352">
    <property type="entry name" value="THIOREDOXIN_2"/>
    <property type="match status" value="1"/>
</dbReference>
<reference evidence="2 3" key="1">
    <citation type="submission" date="2012-03" db="EMBL/GenBank/DDBJ databases">
        <title>The Genome Sequence of Bartonella elizabethae Re6043vi.</title>
        <authorList>
            <consortium name="The Broad Institute Genome Sequencing Platform"/>
            <consortium name="The Broad Institute Genome Sequencing Center for Infectious Disease"/>
            <person name="Feldgarden M."/>
            <person name="Kirby J."/>
            <person name="Kosoy M."/>
            <person name="Birtles R."/>
            <person name="Probert W.S."/>
            <person name="Chiaraviglio L."/>
            <person name="Young S.K."/>
            <person name="Zeng Q."/>
            <person name="Gargeya S."/>
            <person name="Fitzgerald M."/>
            <person name="Haas B."/>
            <person name="Abouelleil A."/>
            <person name="Alvarado L."/>
            <person name="Arachchi H.M."/>
            <person name="Berlin A."/>
            <person name="Chapman S.B."/>
            <person name="Gearin G."/>
            <person name="Goldberg J."/>
            <person name="Griggs A."/>
            <person name="Gujja S."/>
            <person name="Hansen M."/>
            <person name="Heiman D."/>
            <person name="Howarth C."/>
            <person name="Larimer J."/>
            <person name="Lui A."/>
            <person name="MacDonald P.J.P."/>
            <person name="McCowen C."/>
            <person name="Montmayeur A."/>
            <person name="Murphy C."/>
            <person name="Neiman D."/>
            <person name="Pearson M."/>
            <person name="Priest M."/>
            <person name="Roberts A."/>
            <person name="Saif S."/>
            <person name="Shea T."/>
            <person name="Sisk P."/>
            <person name="Stolte C."/>
            <person name="Sykes S."/>
            <person name="Wortman J."/>
            <person name="Nusbaum C."/>
            <person name="Birren B."/>
        </authorList>
    </citation>
    <scope>NUCLEOTIDE SEQUENCE [LARGE SCALE GENOMIC DNA]</scope>
    <source>
        <strain evidence="2 3">Re6043vi</strain>
    </source>
</reference>
<dbReference type="Gene3D" id="3.40.30.10">
    <property type="entry name" value="Glutaredoxin"/>
    <property type="match status" value="1"/>
</dbReference>
<dbReference type="RefSeq" id="WP_005773494.1">
    <property type="nucleotide sequence ID" value="NZ_JH725139.1"/>
</dbReference>
<organism evidence="2 3">
    <name type="scientific">Bartonella elizabethae Re6043vi</name>
    <dbReference type="NCBI Taxonomy" id="1094554"/>
    <lineage>
        <taxon>Bacteria</taxon>
        <taxon>Pseudomonadati</taxon>
        <taxon>Pseudomonadota</taxon>
        <taxon>Alphaproteobacteria</taxon>
        <taxon>Hyphomicrobiales</taxon>
        <taxon>Bartonellaceae</taxon>
        <taxon>Bartonella</taxon>
    </lineage>
</organism>
<evidence type="ECO:0000313" key="2">
    <source>
        <dbReference type="EMBL" id="EJF84792.1"/>
    </source>
</evidence>
<sequence>MIHQPQNSKITLVSKILAPVMLSILIFSPSLSNATSDSKTANHLNLEKLKIQLLEDSNFLSKLKEKVTPHIDSHHIQQIVRDYLLTHPEIMIEMQLILQDKLEKQNEYESQRQASIIHLLEKEIFHSPYDAVLGNPNGKKVLVDFFDYNCQHCKSSYSDIEDLIKEDPDLRVIIKDLPILGPDSLAVHTVAYAFRKQFPEKYPEFHKALLMHQGRVNEAKAIKIAVSLRADEKKLRNTIKDPTLQKNFKENIRIATQLHITGTPSYIIGNKILIGAASQDVLKQAIDNTQ</sequence>
<gene>
    <name evidence="2" type="ORF">MCU_00370</name>
</gene>
<dbReference type="InterPro" id="IPR013766">
    <property type="entry name" value="Thioredoxin_domain"/>
</dbReference>
<dbReference type="SUPFAM" id="SSF52833">
    <property type="entry name" value="Thioredoxin-like"/>
    <property type="match status" value="1"/>
</dbReference>
<dbReference type="Pfam" id="PF01323">
    <property type="entry name" value="DSBA"/>
    <property type="match status" value="1"/>
</dbReference>
<feature type="domain" description="Thioredoxin" evidence="1">
    <location>
        <begin position="96"/>
        <end position="290"/>
    </location>
</feature>
<proteinExistence type="predicted"/>
<dbReference type="InterPro" id="IPR036249">
    <property type="entry name" value="Thioredoxin-like_sf"/>
</dbReference>
<dbReference type="InterPro" id="IPR041205">
    <property type="entry name" value="ScsC_N"/>
</dbReference>
<accession>A0ABN0GMX6</accession>
<dbReference type="CDD" id="cd03023">
    <property type="entry name" value="DsbA_Com1_like"/>
    <property type="match status" value="1"/>
</dbReference>
<keyword evidence="3" id="KW-1185">Reference proteome</keyword>
<dbReference type="Proteomes" id="UP000008942">
    <property type="component" value="Unassembled WGS sequence"/>
</dbReference>
<evidence type="ECO:0000313" key="3">
    <source>
        <dbReference type="Proteomes" id="UP000008942"/>
    </source>
</evidence>
<name>A0ABN0GMX6_BAREL</name>
<dbReference type="EMBL" id="AILW01000002">
    <property type="protein sequence ID" value="EJF84792.1"/>
    <property type="molecule type" value="Genomic_DNA"/>
</dbReference>
<protein>
    <recommendedName>
        <fullName evidence="1">Thioredoxin domain-containing protein</fullName>
    </recommendedName>
</protein>
<comment type="caution">
    <text evidence="2">The sequence shown here is derived from an EMBL/GenBank/DDBJ whole genome shotgun (WGS) entry which is preliminary data.</text>
</comment>